<dbReference type="InterPro" id="IPR048293">
    <property type="entry name" value="PIF1_RRM3_pfh1"/>
</dbReference>
<evidence type="ECO:0000256" key="4">
    <source>
        <dbReference type="ARBA" id="ARBA00022763"/>
    </source>
</evidence>
<evidence type="ECO:0000256" key="12">
    <source>
        <dbReference type="ARBA" id="ARBA00023235"/>
    </source>
</evidence>
<comment type="subcellular location">
    <subcellularLocation>
        <location evidence="2">Mitochondrion</location>
    </subcellularLocation>
    <subcellularLocation>
        <location evidence="1">Nucleus</location>
    </subcellularLocation>
</comment>
<dbReference type="GO" id="GO:0005634">
    <property type="term" value="C:nucleus"/>
    <property type="evidence" value="ECO:0007669"/>
    <property type="project" value="UniProtKB-SubCell"/>
</dbReference>
<evidence type="ECO:0000313" key="16">
    <source>
        <dbReference type="EMBL" id="KAH3666318.1"/>
    </source>
</evidence>
<keyword evidence="7" id="KW-0067">ATP-binding</keyword>
<dbReference type="EMBL" id="JAEUBE010000295">
    <property type="protein sequence ID" value="KAH3666318.1"/>
    <property type="molecule type" value="Genomic_DNA"/>
</dbReference>
<dbReference type="GO" id="GO:0003678">
    <property type="term" value="F:DNA helicase activity"/>
    <property type="evidence" value="ECO:0007669"/>
    <property type="project" value="InterPro"/>
</dbReference>
<keyword evidence="11" id="KW-0234">DNA repair</keyword>
<keyword evidence="5" id="KW-0378">Hydrolase</keyword>
<sequence length="668" mass="75231">MFNISQRGTSSGKQKPAKQSTLASFISSSKPRQEPKQHDLFSSLQKEKRILSDGVSSLDDKENASKKAKLARSVSSGSFAVDVQDHGLEQSSQPSSFKHMKPIEKRRFESTQIDVSGGRSKVEHVNAISLTSRRPVTVSRQRALPWSTFGMKKISNPRSQSKLGSSSSSSAGDMLSTEQRKVIEMVLNERKNIFYTGSAGTGKSFLLRELIKRLKNRYGSSTIAVTASTGLAATNIEGTTLNRFSGIGLGSEPVHKLVGKIRSKRAVVDRWKGTRVLIIDELSMIDSIFFDKLNEIAKQIRGNSKPFGGIQLVLTGDFFQLPPVSLSKTGAAKFCFDAQGWKECIDETILLTKVFRQKDDSDLIEMLNALRIGHLSNEIKQRFKKLERPLTYTDGIYPTELYPTREEVDRANMDRLNSLPGRLYPFHSRDTVPPHIPNPEFLIKQLDGLMCAKVLHLKEGAQVMYLKNDPEDPQLVNGSIGKIVCFCDMALWMLFTNTFKEYERTMHTDLLTMASRFIGNRPSAEDEMMYSEFLATNYDSRGETELAKEMIRMARNTSLSDVFPVVKFSHNTMRLIEPVPFSPESNSELAREQLPILLSWALSIHKSQGQTLKRVKVDLTKIFEKGQVYVALSRCVDTANLQIVNFDEKRIRVSDDVVRFYQNLKQIA</sequence>
<evidence type="ECO:0000256" key="1">
    <source>
        <dbReference type="ARBA" id="ARBA00004123"/>
    </source>
</evidence>
<dbReference type="GO" id="GO:0005739">
    <property type="term" value="C:mitochondrion"/>
    <property type="evidence" value="ECO:0007669"/>
    <property type="project" value="UniProtKB-SubCell"/>
</dbReference>
<accession>A0A9P8T4U6</accession>
<keyword evidence="8" id="KW-0238">DNA-binding</keyword>
<evidence type="ECO:0000256" key="7">
    <source>
        <dbReference type="ARBA" id="ARBA00022840"/>
    </source>
</evidence>
<keyword evidence="9" id="KW-0496">Mitochondrion</keyword>
<dbReference type="AlphaFoldDB" id="A0A9P8T4U6"/>
<evidence type="ECO:0000256" key="3">
    <source>
        <dbReference type="ARBA" id="ARBA00022741"/>
    </source>
</evidence>
<dbReference type="HAMAP" id="MF_03177">
    <property type="entry name" value="RRM3"/>
    <property type="match status" value="1"/>
</dbReference>
<comment type="caution">
    <text evidence="16">The sequence shown here is derived from an EMBL/GenBank/DDBJ whole genome shotgun (WGS) entry which is preliminary data.</text>
</comment>
<keyword evidence="10" id="KW-0233">DNA recombination</keyword>
<feature type="compositionally biased region" description="Basic and acidic residues" evidence="14">
    <location>
        <begin position="31"/>
        <end position="51"/>
    </location>
</feature>
<dbReference type="InterPro" id="IPR049163">
    <property type="entry name" value="Pif1-like_2B_dom"/>
</dbReference>
<feature type="region of interest" description="Disordered" evidence="14">
    <location>
        <begin position="151"/>
        <end position="175"/>
    </location>
</feature>
<dbReference type="InterPro" id="IPR051055">
    <property type="entry name" value="PIF1_helicase"/>
</dbReference>
<gene>
    <name evidence="16" type="ORF">OGAPHI_004507</name>
</gene>
<dbReference type="GO" id="GO:0016787">
    <property type="term" value="F:hydrolase activity"/>
    <property type="evidence" value="ECO:0007669"/>
    <property type="project" value="UniProtKB-KW"/>
</dbReference>
<feature type="compositionally biased region" description="Low complexity" evidence="14">
    <location>
        <begin position="159"/>
        <end position="170"/>
    </location>
</feature>
<dbReference type="SMART" id="SM00382">
    <property type="entry name" value="AAA"/>
    <property type="match status" value="1"/>
</dbReference>
<dbReference type="PANTHER" id="PTHR47642">
    <property type="entry name" value="ATP-DEPENDENT DNA HELICASE"/>
    <property type="match status" value="1"/>
</dbReference>
<dbReference type="SUPFAM" id="SSF52540">
    <property type="entry name" value="P-loop containing nucleoside triphosphate hydrolases"/>
    <property type="match status" value="2"/>
</dbReference>
<dbReference type="Gene3D" id="3.40.50.300">
    <property type="entry name" value="P-loop containing nucleotide triphosphate hydrolases"/>
    <property type="match status" value="1"/>
</dbReference>
<evidence type="ECO:0000256" key="13">
    <source>
        <dbReference type="ARBA" id="ARBA00023242"/>
    </source>
</evidence>
<dbReference type="Pfam" id="PF05970">
    <property type="entry name" value="PIF1"/>
    <property type="match status" value="1"/>
</dbReference>
<evidence type="ECO:0000256" key="9">
    <source>
        <dbReference type="ARBA" id="ARBA00023128"/>
    </source>
</evidence>
<keyword evidence="13" id="KW-0539">Nucleus</keyword>
<proteinExistence type="inferred from homology"/>
<dbReference type="InterPro" id="IPR028880">
    <property type="entry name" value="Rrm3"/>
</dbReference>
<keyword evidence="17" id="KW-1185">Reference proteome</keyword>
<reference evidence="16" key="1">
    <citation type="journal article" date="2021" name="Open Biol.">
        <title>Shared evolutionary footprints suggest mitochondrial oxidative damage underlies multiple complex I losses in fungi.</title>
        <authorList>
            <person name="Schikora-Tamarit M.A."/>
            <person name="Marcet-Houben M."/>
            <person name="Nosek J."/>
            <person name="Gabaldon T."/>
        </authorList>
    </citation>
    <scope>NUCLEOTIDE SEQUENCE</scope>
    <source>
        <strain evidence="16">CBS6075</strain>
    </source>
</reference>
<dbReference type="GO" id="GO:0006310">
    <property type="term" value="P:DNA recombination"/>
    <property type="evidence" value="ECO:0007669"/>
    <property type="project" value="UniProtKB-KW"/>
</dbReference>
<feature type="region of interest" description="Disordered" evidence="14">
    <location>
        <begin position="1"/>
        <end position="76"/>
    </location>
</feature>
<dbReference type="GO" id="GO:0006260">
    <property type="term" value="P:DNA replication"/>
    <property type="evidence" value="ECO:0007669"/>
    <property type="project" value="InterPro"/>
</dbReference>
<feature type="compositionally biased region" description="Polar residues" evidence="14">
    <location>
        <begin position="1"/>
        <end position="30"/>
    </location>
</feature>
<evidence type="ECO:0000256" key="5">
    <source>
        <dbReference type="ARBA" id="ARBA00022801"/>
    </source>
</evidence>
<dbReference type="GeneID" id="70236472"/>
<keyword evidence="3" id="KW-0547">Nucleotide-binding</keyword>
<evidence type="ECO:0000256" key="10">
    <source>
        <dbReference type="ARBA" id="ARBA00023172"/>
    </source>
</evidence>
<evidence type="ECO:0000259" key="15">
    <source>
        <dbReference type="SMART" id="SM00382"/>
    </source>
</evidence>
<dbReference type="InterPro" id="IPR010285">
    <property type="entry name" value="DNA_helicase_pif1-like_DEAD"/>
</dbReference>
<keyword evidence="4" id="KW-0227">DNA damage</keyword>
<keyword evidence="12" id="KW-0413">Isomerase</keyword>
<dbReference type="Pfam" id="PF21530">
    <property type="entry name" value="Pif1_2B_dom"/>
    <property type="match status" value="1"/>
</dbReference>
<dbReference type="RefSeq" id="XP_046061522.1">
    <property type="nucleotide sequence ID" value="XM_046205593.1"/>
</dbReference>
<dbReference type="GO" id="GO:0003677">
    <property type="term" value="F:DNA binding"/>
    <property type="evidence" value="ECO:0007669"/>
    <property type="project" value="UniProtKB-KW"/>
</dbReference>
<dbReference type="GO" id="GO:0006281">
    <property type="term" value="P:DNA repair"/>
    <property type="evidence" value="ECO:0007669"/>
    <property type="project" value="UniProtKB-KW"/>
</dbReference>
<evidence type="ECO:0000256" key="6">
    <source>
        <dbReference type="ARBA" id="ARBA00022806"/>
    </source>
</evidence>
<dbReference type="GO" id="GO:0005524">
    <property type="term" value="F:ATP binding"/>
    <property type="evidence" value="ECO:0007669"/>
    <property type="project" value="UniProtKB-KW"/>
</dbReference>
<dbReference type="GO" id="GO:0005657">
    <property type="term" value="C:replication fork"/>
    <property type="evidence" value="ECO:0007669"/>
    <property type="project" value="InterPro"/>
</dbReference>
<dbReference type="HAMAP" id="MF_03176">
    <property type="entry name" value="PIF1"/>
    <property type="match status" value="1"/>
</dbReference>
<dbReference type="Proteomes" id="UP000769157">
    <property type="component" value="Unassembled WGS sequence"/>
</dbReference>
<dbReference type="OrthoDB" id="432234at2759"/>
<evidence type="ECO:0000256" key="2">
    <source>
        <dbReference type="ARBA" id="ARBA00004173"/>
    </source>
</evidence>
<reference evidence="16" key="2">
    <citation type="submission" date="2021-01" db="EMBL/GenBank/DDBJ databases">
        <authorList>
            <person name="Schikora-Tamarit M.A."/>
        </authorList>
    </citation>
    <scope>NUCLEOTIDE SEQUENCE</scope>
    <source>
        <strain evidence="16">CBS6075</strain>
    </source>
</reference>
<protein>
    <recommendedName>
        <fullName evidence="15">AAA+ ATPase domain-containing protein</fullName>
    </recommendedName>
</protein>
<dbReference type="InterPro" id="IPR027417">
    <property type="entry name" value="P-loop_NTPase"/>
</dbReference>
<dbReference type="CDD" id="cd18037">
    <property type="entry name" value="DEXSc_Pif1_like"/>
    <property type="match status" value="1"/>
</dbReference>
<name>A0A9P8T4U6_9ASCO</name>
<dbReference type="CDD" id="cd18809">
    <property type="entry name" value="SF1_C_RecD"/>
    <property type="match status" value="1"/>
</dbReference>
<keyword evidence="6" id="KW-0347">Helicase</keyword>
<feature type="domain" description="AAA+ ATPase" evidence="15">
    <location>
        <begin position="189"/>
        <end position="382"/>
    </location>
</feature>
<evidence type="ECO:0000256" key="8">
    <source>
        <dbReference type="ARBA" id="ARBA00023125"/>
    </source>
</evidence>
<dbReference type="InterPro" id="IPR003593">
    <property type="entry name" value="AAA+_ATPase"/>
</dbReference>
<organism evidence="16 17">
    <name type="scientific">Ogataea philodendri</name>
    <dbReference type="NCBI Taxonomy" id="1378263"/>
    <lineage>
        <taxon>Eukaryota</taxon>
        <taxon>Fungi</taxon>
        <taxon>Dikarya</taxon>
        <taxon>Ascomycota</taxon>
        <taxon>Saccharomycotina</taxon>
        <taxon>Pichiomycetes</taxon>
        <taxon>Pichiales</taxon>
        <taxon>Pichiaceae</taxon>
        <taxon>Ogataea</taxon>
    </lineage>
</organism>
<evidence type="ECO:0000256" key="11">
    <source>
        <dbReference type="ARBA" id="ARBA00023204"/>
    </source>
</evidence>
<dbReference type="GO" id="GO:0000723">
    <property type="term" value="P:telomere maintenance"/>
    <property type="evidence" value="ECO:0007669"/>
    <property type="project" value="InterPro"/>
</dbReference>
<dbReference type="PANTHER" id="PTHR47642:SF5">
    <property type="entry name" value="ATP-DEPENDENT DNA HELICASE"/>
    <property type="match status" value="1"/>
</dbReference>
<evidence type="ECO:0000313" key="17">
    <source>
        <dbReference type="Proteomes" id="UP000769157"/>
    </source>
</evidence>
<evidence type="ECO:0000256" key="14">
    <source>
        <dbReference type="SAM" id="MobiDB-lite"/>
    </source>
</evidence>